<evidence type="ECO:0000259" key="19">
    <source>
        <dbReference type="PROSITE" id="PS50112"/>
    </source>
</evidence>
<feature type="domain" description="Histidine kinase" evidence="18">
    <location>
        <begin position="212"/>
        <end position="429"/>
    </location>
</feature>
<dbReference type="Pfam" id="PF11808">
    <property type="entry name" value="PhoR"/>
    <property type="match status" value="1"/>
</dbReference>
<dbReference type="InterPro" id="IPR003594">
    <property type="entry name" value="HATPase_dom"/>
</dbReference>
<dbReference type="PRINTS" id="PR00344">
    <property type="entry name" value="BCTRLSENSOR"/>
</dbReference>
<evidence type="ECO:0000256" key="7">
    <source>
        <dbReference type="ARBA" id="ARBA00022553"/>
    </source>
</evidence>
<name>A0ABS5Q1C2_9PSED</name>
<dbReference type="SMART" id="SM00387">
    <property type="entry name" value="HATPase_c"/>
    <property type="match status" value="1"/>
</dbReference>
<dbReference type="InterPro" id="IPR003661">
    <property type="entry name" value="HisK_dim/P_dom"/>
</dbReference>
<keyword evidence="7" id="KW-0597">Phosphoprotein</keyword>
<keyword evidence="12 20" id="KW-0418">Kinase</keyword>
<dbReference type="SUPFAM" id="SSF47384">
    <property type="entry name" value="Homodimeric domain of signal transducing histidine kinase"/>
    <property type="match status" value="1"/>
</dbReference>
<accession>A0ABS5Q1C2</accession>
<dbReference type="InterPro" id="IPR004358">
    <property type="entry name" value="Sig_transdc_His_kin-like_C"/>
</dbReference>
<dbReference type="PROSITE" id="PS50109">
    <property type="entry name" value="HIS_KIN"/>
    <property type="match status" value="1"/>
</dbReference>
<dbReference type="Proteomes" id="UP001196601">
    <property type="component" value="Unassembled WGS sequence"/>
</dbReference>
<evidence type="ECO:0000256" key="11">
    <source>
        <dbReference type="ARBA" id="ARBA00022741"/>
    </source>
</evidence>
<sequence>MNQDWHGALLRRLLLLIGGCLLLGLISGEYAWALALGLGAYLAWTLKQLLRLHRWLQEHQPGEAPPDGYGLWGEVFDSIYHLQRRDERVRGRLQAVIDRVQESTAALKDAVIMLDRDGNLEWWNRAAETLLGLQTPQDSGQSISNLVRDPRFKDYFERENYLEPLDLPSPVNSRVQLQIHVTQYGNSEHLMLVRDVTRLHQLEQMRKDFVANVSHELRTPLTVISGYLETLLDNVEGVNPRWLRPLQQMQQQGARMQSLLNDLLLLAKLEATEYPADNQPVAVDLLLLSIQNDAQALSGARRHRISLEADPHLRLKGSEAELRSAFSNLVFNAVKYSADEGRIHIRWWGDEQGGHLAVQDNGPGIEAKHLPRLTERFYRVDSSRASATGGTGLGLAIVKHVLLRHRGRLDIASTLGQGSTFTCHFPSTQVVRRAK</sequence>
<reference evidence="20 21" key="1">
    <citation type="journal article" date="2021" name="Syst. Appl. Microbiol.">
        <title>Pseudomonas lalucatii sp. nov. isolated from Vallgornera, a karstic cave in Mallorca, Western Mediterranean.</title>
        <authorList>
            <person name="Busquets A."/>
            <person name="Mulet M."/>
            <person name="Gomila M."/>
            <person name="Garcia-Valdes E."/>
        </authorList>
    </citation>
    <scope>NUCLEOTIDE SEQUENCE [LARGE SCALE GENOMIC DNA]</scope>
    <source>
        <strain evidence="20 21">R1b54</strain>
    </source>
</reference>
<dbReference type="CDD" id="cd00130">
    <property type="entry name" value="PAS"/>
    <property type="match status" value="1"/>
</dbReference>
<keyword evidence="21" id="KW-1185">Reference proteome</keyword>
<dbReference type="GO" id="GO:0016301">
    <property type="term" value="F:kinase activity"/>
    <property type="evidence" value="ECO:0007669"/>
    <property type="project" value="UniProtKB-KW"/>
</dbReference>
<keyword evidence="9" id="KW-0808">Transferase</keyword>
<dbReference type="InterPro" id="IPR050351">
    <property type="entry name" value="BphY/WalK/GraS-like"/>
</dbReference>
<dbReference type="SUPFAM" id="SSF55785">
    <property type="entry name" value="PYP-like sensor domain (PAS domain)"/>
    <property type="match status" value="1"/>
</dbReference>
<comment type="subcellular location">
    <subcellularLocation>
        <location evidence="2">Cell membrane</location>
    </subcellularLocation>
</comment>
<evidence type="ECO:0000256" key="13">
    <source>
        <dbReference type="ARBA" id="ARBA00022840"/>
    </source>
</evidence>
<evidence type="ECO:0000313" key="21">
    <source>
        <dbReference type="Proteomes" id="UP001196601"/>
    </source>
</evidence>
<dbReference type="Pfam" id="PF00512">
    <property type="entry name" value="HisKA"/>
    <property type="match status" value="1"/>
</dbReference>
<dbReference type="EC" id="2.7.13.3" evidence="3"/>
<keyword evidence="15" id="KW-0902">Two-component regulatory system</keyword>
<keyword evidence="6" id="KW-1003">Cell membrane</keyword>
<dbReference type="Pfam" id="PF00989">
    <property type="entry name" value="PAS"/>
    <property type="match status" value="1"/>
</dbReference>
<evidence type="ECO:0000259" key="18">
    <source>
        <dbReference type="PROSITE" id="PS50109"/>
    </source>
</evidence>
<dbReference type="PANTHER" id="PTHR45453">
    <property type="entry name" value="PHOSPHATE REGULON SENSOR PROTEIN PHOR"/>
    <property type="match status" value="1"/>
</dbReference>
<feature type="domain" description="PAS" evidence="19">
    <location>
        <begin position="89"/>
        <end position="160"/>
    </location>
</feature>
<evidence type="ECO:0000256" key="4">
    <source>
        <dbReference type="ARBA" id="ARBA00019665"/>
    </source>
</evidence>
<dbReference type="Gene3D" id="1.10.287.130">
    <property type="match status" value="1"/>
</dbReference>
<dbReference type="InterPro" id="IPR036097">
    <property type="entry name" value="HisK_dim/P_sf"/>
</dbReference>
<evidence type="ECO:0000256" key="16">
    <source>
        <dbReference type="ARBA" id="ARBA00023136"/>
    </source>
</evidence>
<keyword evidence="8" id="KW-0592">Phosphate transport</keyword>
<keyword evidence="16" id="KW-0472">Membrane</keyword>
<evidence type="ECO:0000256" key="10">
    <source>
        <dbReference type="ARBA" id="ARBA00022692"/>
    </source>
</evidence>
<evidence type="ECO:0000256" key="1">
    <source>
        <dbReference type="ARBA" id="ARBA00000085"/>
    </source>
</evidence>
<dbReference type="SMART" id="SM00091">
    <property type="entry name" value="PAS"/>
    <property type="match status" value="1"/>
</dbReference>
<dbReference type="NCBIfam" id="NF008235">
    <property type="entry name" value="PRK11006.1"/>
    <property type="match status" value="1"/>
</dbReference>
<dbReference type="RefSeq" id="WP_213639862.1">
    <property type="nucleotide sequence ID" value="NZ_JADPMV010000001.1"/>
</dbReference>
<dbReference type="CDD" id="cd00082">
    <property type="entry name" value="HisKA"/>
    <property type="match status" value="1"/>
</dbReference>
<evidence type="ECO:0000256" key="3">
    <source>
        <dbReference type="ARBA" id="ARBA00012438"/>
    </source>
</evidence>
<dbReference type="Gene3D" id="3.30.565.10">
    <property type="entry name" value="Histidine kinase-like ATPase, C-terminal domain"/>
    <property type="match status" value="1"/>
</dbReference>
<dbReference type="Gene3D" id="3.30.450.20">
    <property type="entry name" value="PAS domain"/>
    <property type="match status" value="1"/>
</dbReference>
<dbReference type="NCBIfam" id="TIGR02966">
    <property type="entry name" value="phoR_proteo"/>
    <property type="match status" value="1"/>
</dbReference>
<evidence type="ECO:0000256" key="15">
    <source>
        <dbReference type="ARBA" id="ARBA00023012"/>
    </source>
</evidence>
<dbReference type="InterPro" id="IPR013767">
    <property type="entry name" value="PAS_fold"/>
</dbReference>
<keyword evidence="11" id="KW-0547">Nucleotide-binding</keyword>
<evidence type="ECO:0000256" key="12">
    <source>
        <dbReference type="ARBA" id="ARBA00022777"/>
    </source>
</evidence>
<evidence type="ECO:0000256" key="8">
    <source>
        <dbReference type="ARBA" id="ARBA00022592"/>
    </source>
</evidence>
<evidence type="ECO:0000256" key="9">
    <source>
        <dbReference type="ARBA" id="ARBA00022679"/>
    </source>
</evidence>
<evidence type="ECO:0000256" key="6">
    <source>
        <dbReference type="ARBA" id="ARBA00022475"/>
    </source>
</evidence>
<gene>
    <name evidence="20" type="primary">phoR</name>
    <name evidence="20" type="ORF">I0D00_11595</name>
</gene>
<evidence type="ECO:0000256" key="5">
    <source>
        <dbReference type="ARBA" id="ARBA00022448"/>
    </source>
</evidence>
<dbReference type="InterPro" id="IPR035965">
    <property type="entry name" value="PAS-like_dom_sf"/>
</dbReference>
<protein>
    <recommendedName>
        <fullName evidence="4">Phosphate regulon sensor protein PhoR</fullName>
        <ecNumber evidence="3">2.7.13.3</ecNumber>
    </recommendedName>
</protein>
<dbReference type="SUPFAM" id="SSF55874">
    <property type="entry name" value="ATPase domain of HSP90 chaperone/DNA topoisomerase II/histidine kinase"/>
    <property type="match status" value="1"/>
</dbReference>
<dbReference type="InterPro" id="IPR036890">
    <property type="entry name" value="HATPase_C_sf"/>
</dbReference>
<evidence type="ECO:0000256" key="2">
    <source>
        <dbReference type="ARBA" id="ARBA00004236"/>
    </source>
</evidence>
<keyword evidence="5" id="KW-0813">Transport</keyword>
<comment type="caution">
    <text evidence="20">The sequence shown here is derived from an EMBL/GenBank/DDBJ whole genome shotgun (WGS) entry which is preliminary data.</text>
</comment>
<dbReference type="InterPro" id="IPR021766">
    <property type="entry name" value="PhoR_N"/>
</dbReference>
<keyword evidence="10" id="KW-0812">Transmembrane</keyword>
<dbReference type="InterPro" id="IPR000014">
    <property type="entry name" value="PAS"/>
</dbReference>
<comment type="function">
    <text evidence="17">Member of the two-component regulatory system PhoR/PhoB involved in the phosphate regulon genes expression. PhoR may function as a membrane-associated protein kinase that phosphorylates PhoB in response to environmental signals.</text>
</comment>
<evidence type="ECO:0000256" key="14">
    <source>
        <dbReference type="ARBA" id="ARBA00022989"/>
    </source>
</evidence>
<dbReference type="PROSITE" id="PS50112">
    <property type="entry name" value="PAS"/>
    <property type="match status" value="1"/>
</dbReference>
<comment type="catalytic activity">
    <reaction evidence="1">
        <text>ATP + protein L-histidine = ADP + protein N-phospho-L-histidine.</text>
        <dbReference type="EC" id="2.7.13.3"/>
    </reaction>
</comment>
<dbReference type="SMART" id="SM00388">
    <property type="entry name" value="HisKA"/>
    <property type="match status" value="1"/>
</dbReference>
<keyword evidence="13" id="KW-0067">ATP-binding</keyword>
<organism evidence="20 21">
    <name type="scientific">Pseudomonas lalucatii</name>
    <dbReference type="NCBI Taxonomy" id="1424203"/>
    <lineage>
        <taxon>Bacteria</taxon>
        <taxon>Pseudomonadati</taxon>
        <taxon>Pseudomonadota</taxon>
        <taxon>Gammaproteobacteria</taxon>
        <taxon>Pseudomonadales</taxon>
        <taxon>Pseudomonadaceae</taxon>
        <taxon>Pseudomonas</taxon>
    </lineage>
</organism>
<dbReference type="Pfam" id="PF02518">
    <property type="entry name" value="HATPase_c"/>
    <property type="match status" value="1"/>
</dbReference>
<dbReference type="InterPro" id="IPR014310">
    <property type="entry name" value="Sig_transdc_His_kinase_PhoR"/>
</dbReference>
<keyword evidence="14" id="KW-1133">Transmembrane helix</keyword>
<dbReference type="InterPro" id="IPR005467">
    <property type="entry name" value="His_kinase_dom"/>
</dbReference>
<proteinExistence type="predicted"/>
<evidence type="ECO:0000256" key="17">
    <source>
        <dbReference type="ARBA" id="ARBA00025207"/>
    </source>
</evidence>
<evidence type="ECO:0000313" key="20">
    <source>
        <dbReference type="EMBL" id="MBS7662575.1"/>
    </source>
</evidence>
<dbReference type="PANTHER" id="PTHR45453:SF1">
    <property type="entry name" value="PHOSPHATE REGULON SENSOR PROTEIN PHOR"/>
    <property type="match status" value="1"/>
</dbReference>
<dbReference type="EMBL" id="JADPMV010000001">
    <property type="protein sequence ID" value="MBS7662575.1"/>
    <property type="molecule type" value="Genomic_DNA"/>
</dbReference>